<dbReference type="GO" id="GO:0015179">
    <property type="term" value="F:L-amino acid transmembrane transporter activity"/>
    <property type="evidence" value="ECO:0007669"/>
    <property type="project" value="TreeGrafter"/>
</dbReference>
<feature type="transmembrane region" description="Helical" evidence="7">
    <location>
        <begin position="351"/>
        <end position="372"/>
    </location>
</feature>
<comment type="similarity">
    <text evidence="2">Belongs to the amino acid/polyamine transporter 2 family.</text>
</comment>
<reference evidence="10" key="1">
    <citation type="journal article" date="2017" name="Genome Biol.">
        <title>Comparative genomics reveals high biological diversity and specific adaptations in the industrially and medically important fungal genus Aspergillus.</title>
        <authorList>
            <person name="de Vries R.P."/>
            <person name="Riley R."/>
            <person name="Wiebenga A."/>
            <person name="Aguilar-Osorio G."/>
            <person name="Amillis S."/>
            <person name="Uchima C.A."/>
            <person name="Anderluh G."/>
            <person name="Asadollahi M."/>
            <person name="Askin M."/>
            <person name="Barry K."/>
            <person name="Battaglia E."/>
            <person name="Bayram O."/>
            <person name="Benocci T."/>
            <person name="Braus-Stromeyer S.A."/>
            <person name="Caldana C."/>
            <person name="Canovas D."/>
            <person name="Cerqueira G.C."/>
            <person name="Chen F."/>
            <person name="Chen W."/>
            <person name="Choi C."/>
            <person name="Clum A."/>
            <person name="Dos Santos R.A."/>
            <person name="Damasio A.R."/>
            <person name="Diallinas G."/>
            <person name="Emri T."/>
            <person name="Fekete E."/>
            <person name="Flipphi M."/>
            <person name="Freyberg S."/>
            <person name="Gallo A."/>
            <person name="Gournas C."/>
            <person name="Habgood R."/>
            <person name="Hainaut M."/>
            <person name="Harispe M.L."/>
            <person name="Henrissat B."/>
            <person name="Hilden K.S."/>
            <person name="Hope R."/>
            <person name="Hossain A."/>
            <person name="Karabika E."/>
            <person name="Karaffa L."/>
            <person name="Karanyi Z."/>
            <person name="Krasevec N."/>
            <person name="Kuo A."/>
            <person name="Kusch H."/>
            <person name="LaButti K."/>
            <person name="Lagendijk E.L."/>
            <person name="Lapidus A."/>
            <person name="Levasseur A."/>
            <person name="Lindquist E."/>
            <person name="Lipzen A."/>
            <person name="Logrieco A.F."/>
            <person name="MacCabe A."/>
            <person name="Maekelae M.R."/>
            <person name="Malavazi I."/>
            <person name="Melin P."/>
            <person name="Meyer V."/>
            <person name="Mielnichuk N."/>
            <person name="Miskei M."/>
            <person name="Molnar A.P."/>
            <person name="Mule G."/>
            <person name="Ngan C.Y."/>
            <person name="Orejas M."/>
            <person name="Orosz E."/>
            <person name="Ouedraogo J.P."/>
            <person name="Overkamp K.M."/>
            <person name="Park H.-S."/>
            <person name="Perrone G."/>
            <person name="Piumi F."/>
            <person name="Punt P.J."/>
            <person name="Ram A.F."/>
            <person name="Ramon A."/>
            <person name="Rauscher S."/>
            <person name="Record E."/>
            <person name="Riano-Pachon D.M."/>
            <person name="Robert V."/>
            <person name="Roehrig J."/>
            <person name="Ruller R."/>
            <person name="Salamov A."/>
            <person name="Salih N.S."/>
            <person name="Samson R.A."/>
            <person name="Sandor E."/>
            <person name="Sanguinetti M."/>
            <person name="Schuetze T."/>
            <person name="Sepcic K."/>
            <person name="Shelest E."/>
            <person name="Sherlock G."/>
            <person name="Sophianopoulou V."/>
            <person name="Squina F.M."/>
            <person name="Sun H."/>
            <person name="Susca A."/>
            <person name="Todd R.B."/>
            <person name="Tsang A."/>
            <person name="Unkles S.E."/>
            <person name="van de Wiele N."/>
            <person name="van Rossen-Uffink D."/>
            <person name="Oliveira J.V."/>
            <person name="Vesth T.C."/>
            <person name="Visser J."/>
            <person name="Yu J.-H."/>
            <person name="Zhou M."/>
            <person name="Andersen M.R."/>
            <person name="Archer D.B."/>
            <person name="Baker S.E."/>
            <person name="Benoit I."/>
            <person name="Brakhage A.A."/>
            <person name="Braus G.H."/>
            <person name="Fischer R."/>
            <person name="Frisvad J.C."/>
            <person name="Goldman G.H."/>
            <person name="Houbraken J."/>
            <person name="Oakley B."/>
            <person name="Pocsi I."/>
            <person name="Scazzocchio C."/>
            <person name="Seiboth B."/>
            <person name="vanKuyk P.A."/>
            <person name="Wortman J."/>
            <person name="Dyer P.S."/>
            <person name="Grigoriev I.V."/>
        </authorList>
    </citation>
    <scope>NUCLEOTIDE SEQUENCE [LARGE SCALE GENOMIC DNA]</scope>
    <source>
        <strain evidence="10">CBS 583.65</strain>
    </source>
</reference>
<feature type="region of interest" description="Disordered" evidence="6">
    <location>
        <begin position="1"/>
        <end position="25"/>
    </location>
</feature>
<dbReference type="Gene3D" id="1.20.1740.10">
    <property type="entry name" value="Amino acid/polyamine transporter I"/>
    <property type="match status" value="1"/>
</dbReference>
<dbReference type="GeneID" id="63723437"/>
<dbReference type="FunFam" id="1.20.1740.10:FF:000039">
    <property type="entry name" value="Neutral amino acid transporter (Eurofung)"/>
    <property type="match status" value="1"/>
</dbReference>
<dbReference type="EMBL" id="KV878139">
    <property type="protein sequence ID" value="OJJ08406.1"/>
    <property type="molecule type" value="Genomic_DNA"/>
</dbReference>
<feature type="transmembrane region" description="Helical" evidence="7">
    <location>
        <begin position="416"/>
        <end position="437"/>
    </location>
</feature>
<feature type="transmembrane region" description="Helical" evidence="7">
    <location>
        <begin position="157"/>
        <end position="176"/>
    </location>
</feature>
<dbReference type="Pfam" id="PF01490">
    <property type="entry name" value="Aa_trans"/>
    <property type="match status" value="1"/>
</dbReference>
<organism evidence="9 10">
    <name type="scientific">Aspergillus versicolor CBS 583.65</name>
    <dbReference type="NCBI Taxonomy" id="1036611"/>
    <lineage>
        <taxon>Eukaryota</taxon>
        <taxon>Fungi</taxon>
        <taxon>Dikarya</taxon>
        <taxon>Ascomycota</taxon>
        <taxon>Pezizomycotina</taxon>
        <taxon>Eurotiomycetes</taxon>
        <taxon>Eurotiomycetidae</taxon>
        <taxon>Eurotiales</taxon>
        <taxon>Aspergillaceae</taxon>
        <taxon>Aspergillus</taxon>
        <taxon>Aspergillus subgen. Nidulantes</taxon>
    </lineage>
</organism>
<feature type="transmembrane region" description="Helical" evidence="7">
    <location>
        <begin position="78"/>
        <end position="98"/>
    </location>
</feature>
<dbReference type="RefSeq" id="XP_040674168.1">
    <property type="nucleotide sequence ID" value="XM_040807926.1"/>
</dbReference>
<dbReference type="PANTHER" id="PTHR22950">
    <property type="entry name" value="AMINO ACID TRANSPORTER"/>
    <property type="match status" value="1"/>
</dbReference>
<evidence type="ECO:0000256" key="6">
    <source>
        <dbReference type="SAM" id="MobiDB-lite"/>
    </source>
</evidence>
<comment type="subcellular location">
    <subcellularLocation>
        <location evidence="1">Membrane</location>
        <topology evidence="1">Multi-pass membrane protein</topology>
    </subcellularLocation>
</comment>
<keyword evidence="4 7" id="KW-1133">Transmembrane helix</keyword>
<feature type="transmembrane region" description="Helical" evidence="7">
    <location>
        <begin position="378"/>
        <end position="404"/>
    </location>
</feature>
<dbReference type="VEuPathDB" id="FungiDB:ASPVEDRAFT_143585"/>
<protein>
    <recommendedName>
        <fullName evidence="8">Amino acid transporter transmembrane domain-containing protein</fullName>
    </recommendedName>
</protein>
<proteinExistence type="inferred from homology"/>
<feature type="transmembrane region" description="Helical" evidence="7">
    <location>
        <begin position="188"/>
        <end position="209"/>
    </location>
</feature>
<keyword evidence="10" id="KW-1185">Reference proteome</keyword>
<name>A0A1L9Q3T7_ASPVE</name>
<gene>
    <name evidence="9" type="ORF">ASPVEDRAFT_143585</name>
</gene>
<dbReference type="GO" id="GO:0016020">
    <property type="term" value="C:membrane"/>
    <property type="evidence" value="ECO:0007669"/>
    <property type="project" value="UniProtKB-SubCell"/>
</dbReference>
<evidence type="ECO:0000256" key="1">
    <source>
        <dbReference type="ARBA" id="ARBA00004141"/>
    </source>
</evidence>
<feature type="compositionally biased region" description="Acidic residues" evidence="6">
    <location>
        <begin position="1"/>
        <end position="10"/>
    </location>
</feature>
<dbReference type="InterPro" id="IPR013057">
    <property type="entry name" value="AA_transpt_TM"/>
</dbReference>
<dbReference type="OrthoDB" id="40134at2759"/>
<evidence type="ECO:0000259" key="8">
    <source>
        <dbReference type="Pfam" id="PF01490"/>
    </source>
</evidence>
<feature type="transmembrane region" description="Helical" evidence="7">
    <location>
        <begin position="270"/>
        <end position="291"/>
    </location>
</feature>
<keyword evidence="5 7" id="KW-0472">Membrane</keyword>
<evidence type="ECO:0000256" key="3">
    <source>
        <dbReference type="ARBA" id="ARBA00022692"/>
    </source>
</evidence>
<dbReference type="PANTHER" id="PTHR22950:SF683">
    <property type="entry name" value="AMINO ACID TRANSPORTER (EUROFUNG)"/>
    <property type="match status" value="1"/>
</dbReference>
<dbReference type="AlphaFoldDB" id="A0A1L9Q3T7"/>
<evidence type="ECO:0000256" key="4">
    <source>
        <dbReference type="ARBA" id="ARBA00022989"/>
    </source>
</evidence>
<dbReference type="STRING" id="1036611.A0A1L9Q3T7"/>
<evidence type="ECO:0000256" key="5">
    <source>
        <dbReference type="ARBA" id="ARBA00023136"/>
    </source>
</evidence>
<evidence type="ECO:0000256" key="7">
    <source>
        <dbReference type="SAM" id="Phobius"/>
    </source>
</evidence>
<feature type="transmembrane region" description="Helical" evidence="7">
    <location>
        <begin position="236"/>
        <end position="258"/>
    </location>
</feature>
<keyword evidence="3 7" id="KW-0812">Transmembrane</keyword>
<feature type="transmembrane region" description="Helical" evidence="7">
    <location>
        <begin position="311"/>
        <end position="330"/>
    </location>
</feature>
<dbReference type="Proteomes" id="UP000184073">
    <property type="component" value="Unassembled WGS sequence"/>
</dbReference>
<evidence type="ECO:0000256" key="2">
    <source>
        <dbReference type="ARBA" id="ARBA00008066"/>
    </source>
</evidence>
<feature type="domain" description="Amino acid transporter transmembrane" evidence="8">
    <location>
        <begin position="50"/>
        <end position="444"/>
    </location>
</feature>
<evidence type="ECO:0000313" key="10">
    <source>
        <dbReference type="Proteomes" id="UP000184073"/>
    </source>
</evidence>
<accession>A0A1L9Q3T7</accession>
<feature type="transmembrane region" description="Helical" evidence="7">
    <location>
        <begin position="128"/>
        <end position="151"/>
    </location>
</feature>
<sequence length="467" mass="49950">MAEMAGETDPENIITPAQSNAGKGLDKKTIQEDAVFGEIQEGGVNYRDVGWKGTTALMLKTQMGLGVLSIPQVFDTLGIIPGIIIVLAISFMTGWSNWMVGVFKLRHPEVYGIDDVGRMLFGRVGFELLGAAYSLFWIFVSGSAMLSISIALNALSSHAICTAIYVVIAAIIGFVLSSIQTLARMSWLAWVGTFCIILSVSIVTIAVGVQGHPPAIDGIIPERDYKLFGSPTFTEAMSAISTVCLSYAGTPAFFNIVAEMKDPRFYNRSLAVSQSIITIVYIVCGTVVYLYCGSHVASPALGSAGILIKKICYGIALPGLIVSEVVLLHLPAKHILVRILRGSKHLTNHTTIHWVTWLGSTFTVSLIAYIIASGIPVFSGLVSLVGALFATSLIFQPMGCMWLYDNWGTGPGGKSVWWLVKAAWSCFIIAVGCFLTVGGTYGSIVGIRDSYDQSGGSAAWSCANNDV</sequence>
<evidence type="ECO:0000313" key="9">
    <source>
        <dbReference type="EMBL" id="OJJ08406.1"/>
    </source>
</evidence>